<dbReference type="InterPro" id="IPR036188">
    <property type="entry name" value="FAD/NAD-bd_sf"/>
</dbReference>
<keyword evidence="3" id="KW-0274">FAD</keyword>
<proteinExistence type="predicted"/>
<dbReference type="PANTHER" id="PTHR43557:SF2">
    <property type="entry name" value="RIESKE DOMAIN-CONTAINING PROTEIN-RELATED"/>
    <property type="match status" value="1"/>
</dbReference>
<evidence type="ECO:0000259" key="6">
    <source>
        <dbReference type="Pfam" id="PF14759"/>
    </source>
</evidence>
<comment type="cofactor">
    <cofactor evidence="1">
        <name>FAD</name>
        <dbReference type="ChEBI" id="CHEBI:57692"/>
    </cofactor>
</comment>
<dbReference type="InterPro" id="IPR016156">
    <property type="entry name" value="FAD/NAD-linked_Rdtase_dimer_sf"/>
</dbReference>
<evidence type="ECO:0000256" key="3">
    <source>
        <dbReference type="ARBA" id="ARBA00022827"/>
    </source>
</evidence>
<evidence type="ECO:0000256" key="1">
    <source>
        <dbReference type="ARBA" id="ARBA00001974"/>
    </source>
</evidence>
<protein>
    <submittedName>
        <fullName evidence="7">Reductase C-terminal</fullName>
    </submittedName>
</protein>
<keyword evidence="8" id="KW-1185">Reference proteome</keyword>
<keyword evidence="2" id="KW-0285">Flavoprotein</keyword>
<evidence type="ECO:0000256" key="4">
    <source>
        <dbReference type="ARBA" id="ARBA00023002"/>
    </source>
</evidence>
<dbReference type="SUPFAM" id="SSF55424">
    <property type="entry name" value="FAD/NAD-linked reductases, dimerisation (C-terminal) domain"/>
    <property type="match status" value="1"/>
</dbReference>
<dbReference type="STRING" id="2017.SAMN05444320_12230"/>
<feature type="domain" description="Reductase C-terminal" evidence="6">
    <location>
        <begin position="326"/>
        <end position="402"/>
    </location>
</feature>
<dbReference type="Gene3D" id="3.50.50.60">
    <property type="entry name" value="FAD/NAD(P)-binding domain"/>
    <property type="match status" value="2"/>
</dbReference>
<evidence type="ECO:0000259" key="5">
    <source>
        <dbReference type="Pfam" id="PF07992"/>
    </source>
</evidence>
<dbReference type="Pfam" id="PF07992">
    <property type="entry name" value="Pyr_redox_2"/>
    <property type="match status" value="1"/>
</dbReference>
<dbReference type="Pfam" id="PF14759">
    <property type="entry name" value="Reductase_C"/>
    <property type="match status" value="1"/>
</dbReference>
<keyword evidence="4" id="KW-0560">Oxidoreductase</keyword>
<accession>A0A1M5Q8Q5</accession>
<dbReference type="InterPro" id="IPR028202">
    <property type="entry name" value="Reductase_C"/>
</dbReference>
<evidence type="ECO:0000313" key="7">
    <source>
        <dbReference type="EMBL" id="SHH10169.1"/>
    </source>
</evidence>
<dbReference type="OrthoDB" id="4475657at2"/>
<name>A0A1M5Q8Q5_STRHI</name>
<organism evidence="7 8">
    <name type="scientific">Streptoalloteichus hindustanus</name>
    <dbReference type="NCBI Taxonomy" id="2017"/>
    <lineage>
        <taxon>Bacteria</taxon>
        <taxon>Bacillati</taxon>
        <taxon>Actinomycetota</taxon>
        <taxon>Actinomycetes</taxon>
        <taxon>Pseudonocardiales</taxon>
        <taxon>Pseudonocardiaceae</taxon>
        <taxon>Streptoalloteichus</taxon>
    </lineage>
</organism>
<feature type="domain" description="FAD/NAD(P)-binding" evidence="5">
    <location>
        <begin position="6"/>
        <end position="307"/>
    </location>
</feature>
<evidence type="ECO:0000256" key="2">
    <source>
        <dbReference type="ARBA" id="ARBA00022630"/>
    </source>
</evidence>
<evidence type="ECO:0000313" key="8">
    <source>
        <dbReference type="Proteomes" id="UP000184501"/>
    </source>
</evidence>
<dbReference type="PANTHER" id="PTHR43557">
    <property type="entry name" value="APOPTOSIS-INDUCING FACTOR 1"/>
    <property type="match status" value="1"/>
</dbReference>
<dbReference type="EMBL" id="FQVN01000022">
    <property type="protein sequence ID" value="SHH10169.1"/>
    <property type="molecule type" value="Genomic_DNA"/>
</dbReference>
<dbReference type="InterPro" id="IPR023753">
    <property type="entry name" value="FAD/NAD-binding_dom"/>
</dbReference>
<dbReference type="SUPFAM" id="SSF51905">
    <property type="entry name" value="FAD/NAD(P)-binding domain"/>
    <property type="match status" value="1"/>
</dbReference>
<dbReference type="GO" id="GO:0005737">
    <property type="term" value="C:cytoplasm"/>
    <property type="evidence" value="ECO:0007669"/>
    <property type="project" value="TreeGrafter"/>
</dbReference>
<gene>
    <name evidence="7" type="ORF">SAMN05444320_12230</name>
</gene>
<dbReference type="InterPro" id="IPR050446">
    <property type="entry name" value="FAD-oxidoreductase/Apoptosis"/>
</dbReference>
<dbReference type="GO" id="GO:0016651">
    <property type="term" value="F:oxidoreductase activity, acting on NAD(P)H"/>
    <property type="evidence" value="ECO:0007669"/>
    <property type="project" value="TreeGrafter"/>
</dbReference>
<dbReference type="AlphaFoldDB" id="A0A1M5Q8Q5"/>
<dbReference type="RefSeq" id="WP_073490109.1">
    <property type="nucleotide sequence ID" value="NZ_FQVN01000022.1"/>
</dbReference>
<dbReference type="PRINTS" id="PR00411">
    <property type="entry name" value="PNDRDTASEI"/>
</dbReference>
<dbReference type="Proteomes" id="UP000184501">
    <property type="component" value="Unassembled WGS sequence"/>
</dbReference>
<dbReference type="Gene3D" id="3.30.390.30">
    <property type="match status" value="1"/>
</dbReference>
<dbReference type="PRINTS" id="PR00368">
    <property type="entry name" value="FADPNR"/>
</dbReference>
<reference evidence="7" key="1">
    <citation type="submission" date="2016-11" db="EMBL/GenBank/DDBJ databases">
        <authorList>
            <person name="Jaros S."/>
            <person name="Januszkiewicz K."/>
            <person name="Wedrychowicz H."/>
        </authorList>
    </citation>
    <scope>NUCLEOTIDE SEQUENCE [LARGE SCALE GENOMIC DNA]</scope>
    <source>
        <strain evidence="7">DSM 44523</strain>
    </source>
</reference>
<sequence>MARPGRIVIIGAGLAGASAAGSLRDNGFTGEIRLIGQEAHPPYELPPLSKGLLLGQVDEPDWVHEPDYYAAHEIEHRRGVTAVRLRPADRVVDTDDGEEIRYDLLLLATGSRPRTLDVPGAHLAGIRTLRTLDDSLALREDLRRRPRVVVVGAGWIGCEVAAAARAHGAEVTVVAPEPLPLVRVLGERMGEVFRDLHAEQGVTWRLGTGVTGFDGDERVRAVRLSDGASLPADLVVLGVGAAPRLTLAAEAGLAVTDEVPGGGVAVDERLRTSAPEIYAAGDVAAHHHPRYGRRVRVEHWANAKEQGRHVGETLLGSPTPYQATPYFFTDQYDLGMEFRGLARPEDEVVVRGDLRAREFVAFWLREGHVHAAMNVNTWDDGDALQALVDNQAPVVVEDLQEADLPSLIP</sequence>